<dbReference type="Proteomes" id="UP001180845">
    <property type="component" value="Unassembled WGS sequence"/>
</dbReference>
<evidence type="ECO:0000313" key="5">
    <source>
        <dbReference type="Proteomes" id="UP001180845"/>
    </source>
</evidence>
<protein>
    <submittedName>
        <fullName evidence="4">Luciferase family oxidoreductase group 1</fullName>
    </submittedName>
</protein>
<dbReference type="AlphaFoldDB" id="A0AAE3ZCA7"/>
<evidence type="ECO:0000256" key="1">
    <source>
        <dbReference type="ARBA" id="ARBA00007789"/>
    </source>
</evidence>
<dbReference type="GO" id="GO:0016705">
    <property type="term" value="F:oxidoreductase activity, acting on paired donors, with incorporation or reduction of molecular oxygen"/>
    <property type="evidence" value="ECO:0007669"/>
    <property type="project" value="InterPro"/>
</dbReference>
<dbReference type="InterPro" id="IPR036661">
    <property type="entry name" value="Luciferase-like_sf"/>
</dbReference>
<dbReference type="InterPro" id="IPR011251">
    <property type="entry name" value="Luciferase-like_dom"/>
</dbReference>
<comment type="caution">
    <text evidence="4">The sequence shown here is derived from an EMBL/GenBank/DDBJ whole genome shotgun (WGS) entry which is preliminary data.</text>
</comment>
<dbReference type="GO" id="GO:0005829">
    <property type="term" value="C:cytosol"/>
    <property type="evidence" value="ECO:0007669"/>
    <property type="project" value="TreeGrafter"/>
</dbReference>
<comment type="similarity">
    <text evidence="1">To bacterial alkanal monooxygenase alpha and beta chains.</text>
</comment>
<dbReference type="InterPro" id="IPR019949">
    <property type="entry name" value="CmoO-like"/>
</dbReference>
<evidence type="ECO:0000256" key="2">
    <source>
        <dbReference type="SAM" id="MobiDB-lite"/>
    </source>
</evidence>
<dbReference type="SUPFAM" id="SSF51679">
    <property type="entry name" value="Bacterial luciferase-like"/>
    <property type="match status" value="1"/>
</dbReference>
<dbReference type="Gene3D" id="3.20.20.30">
    <property type="entry name" value="Luciferase-like domain"/>
    <property type="match status" value="1"/>
</dbReference>
<dbReference type="FunFam" id="3.20.20.30:FF:000002">
    <property type="entry name" value="LLM class flavin-dependent oxidoreductase"/>
    <property type="match status" value="1"/>
</dbReference>
<dbReference type="Pfam" id="PF00296">
    <property type="entry name" value="Bac_luciferase"/>
    <property type="match status" value="1"/>
</dbReference>
<feature type="domain" description="Luciferase-like" evidence="3">
    <location>
        <begin position="55"/>
        <end position="354"/>
    </location>
</feature>
<dbReference type="PANTHER" id="PTHR30137:SF6">
    <property type="entry name" value="LUCIFERASE-LIKE MONOOXYGENASE"/>
    <property type="match status" value="1"/>
</dbReference>
<sequence>MRTGTTVLVNGLCRLMEETVANPDRTALSHEQPPEPEPHPIRGTARGDAPVPLSVLDLAPVGRETTPGHALSTTTELARSAERLGYHRFWVAEHHGMPGIASSSPAVLISHLAGATNTLRLGSGGVMLPNHTPLAVAEQFGTLQALYPDRIDLGLGRAPGTDQGTARALRRTTGQLSADDFPQQLGELIAFLEDDFPADHPYADVHAIPHGSVPPVWLLGSSGFGAQVAGALGLPFSFAHHFSSANTMPALKLYRDSFQPSSVLDEPYAKIGVQAIAAETDEEALEIARPIALSMLRLRMGSPGRMPSRQEAAEYPYTEREQAFVDSWLSDAVYGSAATVRSELDELCERTGVDELMLTANIYDRQAKLRSYELIAQAYRFPGAAAAK</sequence>
<keyword evidence="5" id="KW-1185">Reference proteome</keyword>
<dbReference type="EMBL" id="JAVDXW010000001">
    <property type="protein sequence ID" value="MDR7301066.1"/>
    <property type="molecule type" value="Genomic_DNA"/>
</dbReference>
<dbReference type="PANTHER" id="PTHR30137">
    <property type="entry name" value="LUCIFERASE-LIKE MONOOXYGENASE"/>
    <property type="match status" value="1"/>
</dbReference>
<organism evidence="4 5">
    <name type="scientific">Haloactinomyces albus</name>
    <dbReference type="NCBI Taxonomy" id="1352928"/>
    <lineage>
        <taxon>Bacteria</taxon>
        <taxon>Bacillati</taxon>
        <taxon>Actinomycetota</taxon>
        <taxon>Actinomycetes</taxon>
        <taxon>Actinopolysporales</taxon>
        <taxon>Actinopolysporaceae</taxon>
        <taxon>Haloactinomyces</taxon>
    </lineage>
</organism>
<dbReference type="NCBIfam" id="TIGR03558">
    <property type="entry name" value="oxido_grp_1"/>
    <property type="match status" value="1"/>
</dbReference>
<name>A0AAE3ZCA7_9ACTN</name>
<reference evidence="4" key="1">
    <citation type="submission" date="2023-07" db="EMBL/GenBank/DDBJ databases">
        <title>Sequencing the genomes of 1000 actinobacteria strains.</title>
        <authorList>
            <person name="Klenk H.-P."/>
        </authorList>
    </citation>
    <scope>NUCLEOTIDE SEQUENCE</scope>
    <source>
        <strain evidence="4">DSM 45977</strain>
    </source>
</reference>
<dbReference type="RefSeq" id="WP_310270871.1">
    <property type="nucleotide sequence ID" value="NZ_JAVDXW010000001.1"/>
</dbReference>
<gene>
    <name evidence="4" type="ORF">JOF55_001247</name>
</gene>
<evidence type="ECO:0000313" key="4">
    <source>
        <dbReference type="EMBL" id="MDR7301066.1"/>
    </source>
</evidence>
<accession>A0AAE3ZCA7</accession>
<dbReference type="InterPro" id="IPR050766">
    <property type="entry name" value="Bact_Lucif_Oxidored"/>
</dbReference>
<evidence type="ECO:0000259" key="3">
    <source>
        <dbReference type="Pfam" id="PF00296"/>
    </source>
</evidence>
<feature type="region of interest" description="Disordered" evidence="2">
    <location>
        <begin position="25"/>
        <end position="48"/>
    </location>
</feature>
<proteinExistence type="predicted"/>